<feature type="transmembrane region" description="Helical" evidence="7">
    <location>
        <begin position="73"/>
        <end position="96"/>
    </location>
</feature>
<proteinExistence type="predicted"/>
<dbReference type="AlphaFoldDB" id="A0A0R2IB82"/>
<evidence type="ECO:0000256" key="3">
    <source>
        <dbReference type="ARBA" id="ARBA00022475"/>
    </source>
</evidence>
<gene>
    <name evidence="9" type="ORF">IV45_GL001389</name>
</gene>
<organism evidence="9 10">
    <name type="scientific">Limosilactobacillus secaliphilus</name>
    <dbReference type="NCBI Taxonomy" id="396268"/>
    <lineage>
        <taxon>Bacteria</taxon>
        <taxon>Bacillati</taxon>
        <taxon>Bacillota</taxon>
        <taxon>Bacilli</taxon>
        <taxon>Lactobacillales</taxon>
        <taxon>Lactobacillaceae</taxon>
        <taxon>Limosilactobacillus</taxon>
    </lineage>
</organism>
<evidence type="ECO:0000256" key="4">
    <source>
        <dbReference type="ARBA" id="ARBA00022692"/>
    </source>
</evidence>
<dbReference type="EMBL" id="JQBW01000005">
    <property type="protein sequence ID" value="KRN59242.1"/>
    <property type="molecule type" value="Genomic_DNA"/>
</dbReference>
<keyword evidence="10" id="KW-1185">Reference proteome</keyword>
<feature type="transmembrane region" description="Helical" evidence="7">
    <location>
        <begin position="130"/>
        <end position="153"/>
    </location>
</feature>
<sequence>MSKYRLQSTVFVLVAFLLGCNEFMVVGVLSDIAKSYSASLSAVGFLVTSFAIIYAICTPLITMLTSRFNRFKVLMTLLLVFLLGNTLTALAPNLFWLFVSRILTAAVAGSIISLILVFVSIVAPMEKRAMLVAATFAGFSIATIVGVPIGTAISNVASWRLSFLLISFLTIVVGGLLFWLTPKHTQQASSNLGNQLNLLTDRRIYLGIVVMIALMTAEYTFYTYIRPIITTVLGFSNTQLSFLLGLVGITFILGNTCAGIIVNHFGITKLTWISAGVFVLLLLMDSVFKVAWMGIALLCLICFLLGMPGSILQVMFLNVADRDYPQAINLSSSLNPICTNIGVSLGSLTASISVNFLTIGQIGYIGALFALIAIISSHCLINVSTQSKQTKE</sequence>
<feature type="transmembrane region" description="Helical" evidence="7">
    <location>
        <begin position="102"/>
        <end position="123"/>
    </location>
</feature>
<dbReference type="RefSeq" id="WP_057739967.1">
    <property type="nucleotide sequence ID" value="NZ_JQBW01000005.1"/>
</dbReference>
<keyword evidence="6 7" id="KW-0472">Membrane</keyword>
<dbReference type="PATRIC" id="fig|396268.3.peg.1410"/>
<name>A0A0R2IB82_9LACO</name>
<feature type="transmembrane region" description="Helical" evidence="7">
    <location>
        <begin position="362"/>
        <end position="383"/>
    </location>
</feature>
<dbReference type="PANTHER" id="PTHR43124:SF3">
    <property type="entry name" value="CHLORAMPHENICOL EFFLUX PUMP RV0191"/>
    <property type="match status" value="1"/>
</dbReference>
<dbReference type="STRING" id="396268.IV45_GL001389"/>
<dbReference type="InterPro" id="IPR020846">
    <property type="entry name" value="MFS_dom"/>
</dbReference>
<dbReference type="Gene3D" id="1.20.1250.20">
    <property type="entry name" value="MFS general substrate transporter like domains"/>
    <property type="match status" value="1"/>
</dbReference>
<keyword evidence="4 7" id="KW-0812">Transmembrane</keyword>
<comment type="caution">
    <text evidence="9">The sequence shown here is derived from an EMBL/GenBank/DDBJ whole genome shotgun (WGS) entry which is preliminary data.</text>
</comment>
<evidence type="ECO:0000256" key="1">
    <source>
        <dbReference type="ARBA" id="ARBA00004651"/>
    </source>
</evidence>
<reference evidence="9 10" key="1">
    <citation type="journal article" date="2015" name="Genome Announc.">
        <title>Expanding the biotechnology potential of lactobacilli through comparative genomics of 213 strains and associated genera.</title>
        <authorList>
            <person name="Sun Z."/>
            <person name="Harris H.M."/>
            <person name="McCann A."/>
            <person name="Guo C."/>
            <person name="Argimon S."/>
            <person name="Zhang W."/>
            <person name="Yang X."/>
            <person name="Jeffery I.B."/>
            <person name="Cooney J.C."/>
            <person name="Kagawa T.F."/>
            <person name="Liu W."/>
            <person name="Song Y."/>
            <person name="Salvetti E."/>
            <person name="Wrobel A."/>
            <person name="Rasinkangas P."/>
            <person name="Parkhill J."/>
            <person name="Rea M.C."/>
            <person name="O'Sullivan O."/>
            <person name="Ritari J."/>
            <person name="Douillard F.P."/>
            <person name="Paul Ross R."/>
            <person name="Yang R."/>
            <person name="Briner A.E."/>
            <person name="Felis G.E."/>
            <person name="de Vos W.M."/>
            <person name="Barrangou R."/>
            <person name="Klaenhammer T.R."/>
            <person name="Caufield P.W."/>
            <person name="Cui Y."/>
            <person name="Zhang H."/>
            <person name="O'Toole P.W."/>
        </authorList>
    </citation>
    <scope>NUCLEOTIDE SEQUENCE [LARGE SCALE GENOMIC DNA]</scope>
    <source>
        <strain evidence="9 10">DSM 17896</strain>
    </source>
</reference>
<feature type="transmembrane region" description="Helical" evidence="7">
    <location>
        <begin position="294"/>
        <end position="317"/>
    </location>
</feature>
<dbReference type="SUPFAM" id="SSF103473">
    <property type="entry name" value="MFS general substrate transporter"/>
    <property type="match status" value="1"/>
</dbReference>
<dbReference type="GO" id="GO:0005886">
    <property type="term" value="C:plasma membrane"/>
    <property type="evidence" value="ECO:0007669"/>
    <property type="project" value="UniProtKB-SubCell"/>
</dbReference>
<dbReference type="PROSITE" id="PS50850">
    <property type="entry name" value="MFS"/>
    <property type="match status" value="1"/>
</dbReference>
<feature type="domain" description="Major facilitator superfamily (MFS) profile" evidence="8">
    <location>
        <begin position="7"/>
        <end position="378"/>
    </location>
</feature>
<comment type="subcellular location">
    <subcellularLocation>
        <location evidence="1">Cell membrane</location>
        <topology evidence="1">Multi-pass membrane protein</topology>
    </subcellularLocation>
</comment>
<dbReference type="OrthoDB" id="9788453at2"/>
<evidence type="ECO:0000256" key="7">
    <source>
        <dbReference type="SAM" id="Phobius"/>
    </source>
</evidence>
<dbReference type="PANTHER" id="PTHR43124">
    <property type="entry name" value="PURINE EFFLUX PUMP PBUE"/>
    <property type="match status" value="1"/>
</dbReference>
<keyword evidence="5 7" id="KW-1133">Transmembrane helix</keyword>
<dbReference type="InterPro" id="IPR036259">
    <property type="entry name" value="MFS_trans_sf"/>
</dbReference>
<feature type="transmembrane region" description="Helical" evidence="7">
    <location>
        <begin position="159"/>
        <end position="180"/>
    </location>
</feature>
<evidence type="ECO:0000259" key="8">
    <source>
        <dbReference type="PROSITE" id="PS50850"/>
    </source>
</evidence>
<dbReference type="PROSITE" id="PS51257">
    <property type="entry name" value="PROKAR_LIPOPROTEIN"/>
    <property type="match status" value="1"/>
</dbReference>
<evidence type="ECO:0000313" key="10">
    <source>
        <dbReference type="Proteomes" id="UP000050934"/>
    </source>
</evidence>
<feature type="transmembrane region" description="Helical" evidence="7">
    <location>
        <begin position="270"/>
        <end position="288"/>
    </location>
</feature>
<keyword evidence="3" id="KW-1003">Cell membrane</keyword>
<protein>
    <submittedName>
        <fullName evidence="9">Major facilitator superfamily MFS 1</fullName>
    </submittedName>
</protein>
<evidence type="ECO:0000256" key="5">
    <source>
        <dbReference type="ARBA" id="ARBA00022989"/>
    </source>
</evidence>
<keyword evidence="2" id="KW-0813">Transport</keyword>
<dbReference type="Pfam" id="PF07690">
    <property type="entry name" value="MFS_1"/>
    <property type="match status" value="1"/>
</dbReference>
<evidence type="ECO:0000256" key="6">
    <source>
        <dbReference type="ARBA" id="ARBA00023136"/>
    </source>
</evidence>
<evidence type="ECO:0000256" key="2">
    <source>
        <dbReference type="ARBA" id="ARBA00022448"/>
    </source>
</evidence>
<feature type="transmembrane region" description="Helical" evidence="7">
    <location>
        <begin position="337"/>
        <end position="356"/>
    </location>
</feature>
<feature type="transmembrane region" description="Helical" evidence="7">
    <location>
        <begin position="40"/>
        <end position="61"/>
    </location>
</feature>
<feature type="transmembrane region" description="Helical" evidence="7">
    <location>
        <begin position="204"/>
        <end position="222"/>
    </location>
</feature>
<dbReference type="CDD" id="cd17324">
    <property type="entry name" value="MFS_NepI_like"/>
    <property type="match status" value="1"/>
</dbReference>
<accession>A0A0R2IB82</accession>
<feature type="transmembrane region" description="Helical" evidence="7">
    <location>
        <begin position="242"/>
        <end position="263"/>
    </location>
</feature>
<dbReference type="InterPro" id="IPR011701">
    <property type="entry name" value="MFS"/>
</dbReference>
<dbReference type="InterPro" id="IPR050189">
    <property type="entry name" value="MFS_Efflux_Transporters"/>
</dbReference>
<dbReference type="Proteomes" id="UP000050934">
    <property type="component" value="Unassembled WGS sequence"/>
</dbReference>
<dbReference type="GO" id="GO:0022857">
    <property type="term" value="F:transmembrane transporter activity"/>
    <property type="evidence" value="ECO:0007669"/>
    <property type="project" value="InterPro"/>
</dbReference>
<evidence type="ECO:0000313" key="9">
    <source>
        <dbReference type="EMBL" id="KRN59242.1"/>
    </source>
</evidence>